<dbReference type="Proteomes" id="UP000346198">
    <property type="component" value="Unassembled WGS sequence"/>
</dbReference>
<reference evidence="2 3" key="1">
    <citation type="submission" date="2019-04" db="EMBL/GenBank/DDBJ databases">
        <authorList>
            <person name="Van Vliet M D."/>
        </authorList>
    </citation>
    <scope>NUCLEOTIDE SEQUENCE [LARGE SCALE GENOMIC DNA]</scope>
    <source>
        <strain evidence="2 3">F21</strain>
    </source>
</reference>
<dbReference type="AlphaFoldDB" id="A0A6C2UCW7"/>
<evidence type="ECO:0000256" key="1">
    <source>
        <dbReference type="SAM" id="SignalP"/>
    </source>
</evidence>
<dbReference type="EMBL" id="CAAHFH010000001">
    <property type="protein sequence ID" value="VGO18028.1"/>
    <property type="molecule type" value="Genomic_DNA"/>
</dbReference>
<accession>A0A6C2UCW7</accession>
<sequence length="236" mass="27310">MKMILMILILSGVTARAMEPADQVLQNYHAAIQVEIIENYPDFSRDQIHQKMIKLGNTHLLANKEKLHPRAVQRFQALPIFAPINLKKQTQLAWVERSSLLADGMLEPELAKRPMDQVLVFFSPESLGSELHRYSYAPAWWDALAAAKDMKKMIMRRGLDGDDISEREHVEQYAPDLVYRMNSDAERPIIAFFNGQELLVLELRYHTTGQYTLEAIKWVLLPPAELKYHRNSQQKK</sequence>
<protein>
    <submittedName>
        <fullName evidence="2">Uncharacterized protein</fullName>
    </submittedName>
</protein>
<gene>
    <name evidence="2" type="ORF">SCARR_00078</name>
</gene>
<dbReference type="RefSeq" id="WP_136059567.1">
    <property type="nucleotide sequence ID" value="NZ_CAAHFH010000001.1"/>
</dbReference>
<name>A0A6C2UCW7_9BACT</name>
<keyword evidence="1" id="KW-0732">Signal</keyword>
<feature type="signal peptide" evidence="1">
    <location>
        <begin position="1"/>
        <end position="17"/>
    </location>
</feature>
<proteinExistence type="predicted"/>
<feature type="chain" id="PRO_5025459886" evidence="1">
    <location>
        <begin position="18"/>
        <end position="236"/>
    </location>
</feature>
<organism evidence="2 3">
    <name type="scientific">Pontiella sulfatireligans</name>
    <dbReference type="NCBI Taxonomy" id="2750658"/>
    <lineage>
        <taxon>Bacteria</taxon>
        <taxon>Pseudomonadati</taxon>
        <taxon>Kiritimatiellota</taxon>
        <taxon>Kiritimatiellia</taxon>
        <taxon>Kiritimatiellales</taxon>
        <taxon>Pontiellaceae</taxon>
        <taxon>Pontiella</taxon>
    </lineage>
</organism>
<evidence type="ECO:0000313" key="2">
    <source>
        <dbReference type="EMBL" id="VGO18028.1"/>
    </source>
</evidence>
<keyword evidence="3" id="KW-1185">Reference proteome</keyword>
<evidence type="ECO:0000313" key="3">
    <source>
        <dbReference type="Proteomes" id="UP000346198"/>
    </source>
</evidence>